<evidence type="ECO:0000256" key="2">
    <source>
        <dbReference type="SAM" id="MobiDB-lite"/>
    </source>
</evidence>
<keyword evidence="1" id="KW-0175">Coiled coil</keyword>
<evidence type="ECO:0000313" key="4">
    <source>
        <dbReference type="Proteomes" id="UP000266673"/>
    </source>
</evidence>
<evidence type="ECO:0000256" key="1">
    <source>
        <dbReference type="SAM" id="Coils"/>
    </source>
</evidence>
<dbReference type="OrthoDB" id="2448367at2759"/>
<reference evidence="3 4" key="1">
    <citation type="submission" date="2018-06" db="EMBL/GenBank/DDBJ databases">
        <title>Comparative genomics reveals the genomic features of Rhizophagus irregularis, R. cerebriforme, R. diaphanum and Gigaspora rosea, and their symbiotic lifestyle signature.</title>
        <authorList>
            <person name="Morin E."/>
            <person name="San Clemente H."/>
            <person name="Chen E.C.H."/>
            <person name="De La Providencia I."/>
            <person name="Hainaut M."/>
            <person name="Kuo A."/>
            <person name="Kohler A."/>
            <person name="Murat C."/>
            <person name="Tang N."/>
            <person name="Roy S."/>
            <person name="Loubradou J."/>
            <person name="Henrissat B."/>
            <person name="Grigoriev I.V."/>
            <person name="Corradi N."/>
            <person name="Roux C."/>
            <person name="Martin F.M."/>
        </authorList>
    </citation>
    <scope>NUCLEOTIDE SEQUENCE [LARGE SCALE GENOMIC DNA]</scope>
    <source>
        <strain evidence="3 4">DAOM 194757</strain>
    </source>
</reference>
<feature type="coiled-coil region" evidence="1">
    <location>
        <begin position="319"/>
        <end position="377"/>
    </location>
</feature>
<keyword evidence="4" id="KW-1185">Reference proteome</keyword>
<protein>
    <submittedName>
        <fullName evidence="3">Uncharacterized protein</fullName>
    </submittedName>
</protein>
<proteinExistence type="predicted"/>
<feature type="coiled-coil region" evidence="1">
    <location>
        <begin position="130"/>
        <end position="231"/>
    </location>
</feature>
<name>A0A397UT11_9GLOM</name>
<gene>
    <name evidence="3" type="ORF">C2G38_2205631</name>
</gene>
<sequence>MQISQNNSLYPILPSCRNYDSTQAINKFNETLCNFKHSIHEIKSQVTNVKPKVNPVEHYDFTTWLDSFENFLSELENQIMKLIDDFGHDHEIDYIKLYGWINKFVKTVLEKELPPNLTNKLGYKFQNQITSNLNQSNSQAKNIMNKLKKNIENINIDNINFENQQKNIEPCINHLLVEKLRELERFLSNIEQEAKDFIPKKNRSINFTFIINCTVQQINNLKNNTENLVENPSDNIKINLYNKFAEYIKDFVNQISNIKNSKLHSLLANENQATDNNNQTKNNLKMNTSGKYISDVPTRRNTNSYAQERDHDQLIYNQRIELQIENETLKKKVQNLEQLQNVNVNLREKLKSTNSRIHNLENENKSLRKEAAKYQSALGDAKNFRISDNDPNNISHLTRDIEDLKHQLENFCSLKKVNIDYTAFKELLKKYGCSSAEENPSRILVKGILQRHVIDMVIEEANKYLKIDDENELYLETNENKKEKPLETLLISTTKKLLKYIDLFSTNRIGKDEVTQAAPAKLRQLIYAVLGIRGFSETPNKDEHPFIIELRDRVVDDLNKYRTIKGPQKNDEIKSTATELIREIISIFCFRLNVQEPIVEYKWYNNSNKIDLEFMDCSVDEDELDKIVVDICYFPLIGTNLEHVEKYQVITRASVVQTDAPGFFDNAISDFPGFFDNAISDFPGFFDNAISIFF</sequence>
<feature type="compositionally biased region" description="Low complexity" evidence="2">
    <location>
        <begin position="273"/>
        <end position="288"/>
    </location>
</feature>
<dbReference type="Proteomes" id="UP000266673">
    <property type="component" value="Unassembled WGS sequence"/>
</dbReference>
<comment type="caution">
    <text evidence="3">The sequence shown here is derived from an EMBL/GenBank/DDBJ whole genome shotgun (WGS) entry which is preliminary data.</text>
</comment>
<evidence type="ECO:0000313" key="3">
    <source>
        <dbReference type="EMBL" id="RIB10613.1"/>
    </source>
</evidence>
<accession>A0A397UT11</accession>
<dbReference type="EMBL" id="QKWP01001228">
    <property type="protein sequence ID" value="RIB10613.1"/>
    <property type="molecule type" value="Genomic_DNA"/>
</dbReference>
<dbReference type="AlphaFoldDB" id="A0A397UT11"/>
<organism evidence="3 4">
    <name type="scientific">Gigaspora rosea</name>
    <dbReference type="NCBI Taxonomy" id="44941"/>
    <lineage>
        <taxon>Eukaryota</taxon>
        <taxon>Fungi</taxon>
        <taxon>Fungi incertae sedis</taxon>
        <taxon>Mucoromycota</taxon>
        <taxon>Glomeromycotina</taxon>
        <taxon>Glomeromycetes</taxon>
        <taxon>Diversisporales</taxon>
        <taxon>Gigasporaceae</taxon>
        <taxon>Gigaspora</taxon>
    </lineage>
</organism>
<feature type="region of interest" description="Disordered" evidence="2">
    <location>
        <begin position="273"/>
        <end position="298"/>
    </location>
</feature>